<accession>A0ABT0H631</accession>
<dbReference type="RefSeq" id="WP_248412085.1">
    <property type="nucleotide sequence ID" value="NZ_JALPQF010000003.1"/>
</dbReference>
<protein>
    <submittedName>
        <fullName evidence="2">Ligase-associated DNA damage response endonuclease PdeM</fullName>
        <ecNumber evidence="2">3.1.-.-</ecNumber>
    </submittedName>
</protein>
<keyword evidence="2" id="KW-0378">Hydrolase</keyword>
<proteinExistence type="predicted"/>
<reference evidence="2" key="1">
    <citation type="submission" date="2022-04" db="EMBL/GenBank/DDBJ databases">
        <authorList>
            <person name="Ren T."/>
        </authorList>
    </citation>
    <scope>NUCLEOTIDE SEQUENCE</scope>
    <source>
        <strain evidence="2">F63249</strain>
    </source>
</reference>
<keyword evidence="2" id="KW-0436">Ligase</keyword>
<gene>
    <name evidence="2" type="primary">pdeM</name>
    <name evidence="2" type="ORF">MUY34_04345</name>
</gene>
<dbReference type="InterPro" id="IPR024173">
    <property type="entry name" value="Pesterase_MJ0037-like"/>
</dbReference>
<dbReference type="Proteomes" id="UP001203687">
    <property type="component" value="Unassembled WGS sequence"/>
</dbReference>
<dbReference type="Pfam" id="PF00149">
    <property type="entry name" value="Metallophos"/>
    <property type="match status" value="1"/>
</dbReference>
<keyword evidence="3" id="KW-1185">Reference proteome</keyword>
<dbReference type="GO" id="GO:0004519">
    <property type="term" value="F:endonuclease activity"/>
    <property type="evidence" value="ECO:0007669"/>
    <property type="project" value="UniProtKB-KW"/>
</dbReference>
<dbReference type="EC" id="3.1.-.-" evidence="2"/>
<name>A0ABT0H631_9FLAO</name>
<comment type="caution">
    <text evidence="2">The sequence shown here is derived from an EMBL/GenBank/DDBJ whole genome shotgun (WGS) entry which is preliminary data.</text>
</comment>
<dbReference type="PANTHER" id="PTHR39323">
    <property type="entry name" value="BLR1149 PROTEIN"/>
    <property type="match status" value="1"/>
</dbReference>
<dbReference type="GO" id="GO:0016787">
    <property type="term" value="F:hydrolase activity"/>
    <property type="evidence" value="ECO:0007669"/>
    <property type="project" value="UniProtKB-KW"/>
</dbReference>
<dbReference type="Gene3D" id="3.60.21.10">
    <property type="match status" value="1"/>
</dbReference>
<dbReference type="InterPro" id="IPR029052">
    <property type="entry name" value="Metallo-depent_PP-like"/>
</dbReference>
<dbReference type="PIRSF" id="PIRSF000887">
    <property type="entry name" value="Pesterase_MJ0037"/>
    <property type="match status" value="1"/>
</dbReference>
<keyword evidence="2" id="KW-0255">Endonuclease</keyword>
<dbReference type="InterPro" id="IPR004843">
    <property type="entry name" value="Calcineurin-like_PHP"/>
</dbReference>
<feature type="domain" description="Calcineurin-like phosphoesterase" evidence="1">
    <location>
        <begin position="31"/>
        <end position="143"/>
    </location>
</feature>
<dbReference type="NCBIfam" id="TIGR04123">
    <property type="entry name" value="P_estr_lig_assc"/>
    <property type="match status" value="1"/>
</dbReference>
<evidence type="ECO:0000313" key="3">
    <source>
        <dbReference type="Proteomes" id="UP001203687"/>
    </source>
</evidence>
<evidence type="ECO:0000259" key="1">
    <source>
        <dbReference type="Pfam" id="PF00149"/>
    </source>
</evidence>
<organism evidence="2 3">
    <name type="scientific">Psychroserpens algicola</name>
    <dbReference type="NCBI Taxonomy" id="1719034"/>
    <lineage>
        <taxon>Bacteria</taxon>
        <taxon>Pseudomonadati</taxon>
        <taxon>Bacteroidota</taxon>
        <taxon>Flavobacteriia</taxon>
        <taxon>Flavobacteriales</taxon>
        <taxon>Flavobacteriaceae</taxon>
        <taxon>Psychroserpens</taxon>
    </lineage>
</organism>
<dbReference type="InterPro" id="IPR026336">
    <property type="entry name" value="PdeM-like"/>
</dbReference>
<evidence type="ECO:0000313" key="2">
    <source>
        <dbReference type="EMBL" id="MCK8479837.1"/>
    </source>
</evidence>
<keyword evidence="2" id="KW-0540">Nuclease</keyword>
<dbReference type="PANTHER" id="PTHR39323:SF1">
    <property type="entry name" value="BLR1149 PROTEIN"/>
    <property type="match status" value="1"/>
</dbReference>
<dbReference type="SUPFAM" id="SSF56300">
    <property type="entry name" value="Metallo-dependent phosphatases"/>
    <property type="match status" value="1"/>
</dbReference>
<dbReference type="GO" id="GO:0016874">
    <property type="term" value="F:ligase activity"/>
    <property type="evidence" value="ECO:0007669"/>
    <property type="project" value="UniProtKB-KW"/>
</dbReference>
<dbReference type="EMBL" id="JALPQF010000003">
    <property type="protein sequence ID" value="MCK8479837.1"/>
    <property type="molecule type" value="Genomic_DNA"/>
</dbReference>
<sequence>MNFVEQHINLQSEDLILNSLRGLYWEKHDALIISDLHIGKSGHFRKHGIQITSNVQTSDLKRLSFLISHYRIRQLLVVGDLFHAEMNLDMHEFNQWRLAHADVEIILIKGNHDRLNPEIYQNFNITCRNKDLLIDPFRFVHEPYSETDVFSISGHLHPGISIQLKGQPRIKLPCFQVSKSYLILPAFSLFTGLNVSESDSETKYYAFTESSFFEF</sequence>